<feature type="compositionally biased region" description="Acidic residues" evidence="1">
    <location>
        <begin position="498"/>
        <end position="509"/>
    </location>
</feature>
<dbReference type="AlphaFoldDB" id="A0A2G5CBU0"/>
<dbReference type="STRING" id="218851.A0A2G5CBU0"/>
<feature type="compositionally biased region" description="Pro residues" evidence="1">
    <location>
        <begin position="328"/>
        <end position="337"/>
    </location>
</feature>
<feature type="transmembrane region" description="Helical" evidence="2">
    <location>
        <begin position="30"/>
        <end position="47"/>
    </location>
</feature>
<feature type="region of interest" description="Disordered" evidence="1">
    <location>
        <begin position="236"/>
        <end position="360"/>
    </location>
</feature>
<dbReference type="FunCoup" id="A0A2G5CBU0">
    <property type="interactions" value="1425"/>
</dbReference>
<feature type="compositionally biased region" description="Low complexity" evidence="1">
    <location>
        <begin position="291"/>
        <end position="307"/>
    </location>
</feature>
<feature type="compositionally biased region" description="Basic and acidic residues" evidence="1">
    <location>
        <begin position="206"/>
        <end position="216"/>
    </location>
</feature>
<keyword evidence="2" id="KW-1133">Transmembrane helix</keyword>
<keyword evidence="2" id="KW-0812">Transmembrane</keyword>
<keyword evidence="4" id="KW-1185">Reference proteome</keyword>
<dbReference type="InParanoid" id="A0A2G5CBU0"/>
<organism evidence="3 4">
    <name type="scientific">Aquilegia coerulea</name>
    <name type="common">Rocky mountain columbine</name>
    <dbReference type="NCBI Taxonomy" id="218851"/>
    <lineage>
        <taxon>Eukaryota</taxon>
        <taxon>Viridiplantae</taxon>
        <taxon>Streptophyta</taxon>
        <taxon>Embryophyta</taxon>
        <taxon>Tracheophyta</taxon>
        <taxon>Spermatophyta</taxon>
        <taxon>Magnoliopsida</taxon>
        <taxon>Ranunculales</taxon>
        <taxon>Ranunculaceae</taxon>
        <taxon>Thalictroideae</taxon>
        <taxon>Aquilegia</taxon>
    </lineage>
</organism>
<proteinExistence type="predicted"/>
<evidence type="ECO:0000313" key="4">
    <source>
        <dbReference type="Proteomes" id="UP000230069"/>
    </source>
</evidence>
<sequence length="569" mass="64128">MAETTDSSYSSTQRLVTENEKNPSKFNSHFYYKAFSVAIVLVILPLFPSQAPEFINQTIFTRSWELVHLLFVGIAVSYGLFSRRNFETEKENQLKIDSTQTYMSRILQVSNVFDDEIDIPFGSNENNAQTWNSNYFRGEPVVVVEEETPVLDEQSNTISNVGKKPLFLPVRSLRSSVSDSDSVESIGESIESLGSLSRSASGSKNGSEKTRSREFGDLDPLDLEEKLKESVVLPSPIPWRSRSGRLEMKEEISEVNPPPYTLPPSVDEPEFDQHEFQSFPSPVRRSSQANSTSPSPKRHSPSPSVSPELRGKNIEDLGKKKKNAYKSSPPPPPPLPTPISRKSPSFLSNSRSVENGFPSERKVVKKSFKDELKDVRRSGTEEFPRVAEFGSGALKSEANNRSHFEASSIGKSVRTFRGSESIAESKNYREFEERMDMKSEKRLKEVDREYMDKPKRKPGGFNQQPTSTDNQPRATPKPTLPKYHKKEKKRLAQKVILESEEYSSSEADDSQGGSDTEQAASDSVSDSGRDPNEVDKKADEFIAKFREQIRLQRIESIKRSSGQHRTDQS</sequence>
<feature type="region of interest" description="Disordered" evidence="1">
    <location>
        <begin position="391"/>
        <end position="410"/>
    </location>
</feature>
<reference evidence="3 4" key="1">
    <citation type="submission" date="2017-09" db="EMBL/GenBank/DDBJ databases">
        <title>WGS assembly of Aquilegia coerulea Goldsmith.</title>
        <authorList>
            <person name="Hodges S."/>
            <person name="Kramer E."/>
            <person name="Nordborg M."/>
            <person name="Tomkins J."/>
            <person name="Borevitz J."/>
            <person name="Derieg N."/>
            <person name="Yan J."/>
            <person name="Mihaltcheva S."/>
            <person name="Hayes R.D."/>
            <person name="Rokhsar D."/>
        </authorList>
    </citation>
    <scope>NUCLEOTIDE SEQUENCE [LARGE SCALE GENOMIC DNA]</scope>
    <source>
        <strain evidence="4">cv. Goldsmith</strain>
    </source>
</reference>
<dbReference type="Proteomes" id="UP000230069">
    <property type="component" value="Unassembled WGS sequence"/>
</dbReference>
<dbReference type="OrthoDB" id="1080706at2759"/>
<feature type="region of interest" description="Disordered" evidence="1">
    <location>
        <begin position="417"/>
        <end position="540"/>
    </location>
</feature>
<dbReference type="Pfam" id="PF05553">
    <property type="entry name" value="DUF761"/>
    <property type="match status" value="1"/>
</dbReference>
<dbReference type="PANTHER" id="PTHR34059">
    <property type="entry name" value="EXPRESSED PROTEIN"/>
    <property type="match status" value="1"/>
</dbReference>
<keyword evidence="2" id="KW-0472">Membrane</keyword>
<evidence type="ECO:0000256" key="1">
    <source>
        <dbReference type="SAM" id="MobiDB-lite"/>
    </source>
</evidence>
<feature type="region of interest" description="Disordered" evidence="1">
    <location>
        <begin position="190"/>
        <end position="220"/>
    </location>
</feature>
<feature type="compositionally biased region" description="Basic and acidic residues" evidence="1">
    <location>
        <begin position="527"/>
        <end position="540"/>
    </location>
</feature>
<dbReference type="EMBL" id="KZ305084">
    <property type="protein sequence ID" value="PIA28726.1"/>
    <property type="molecule type" value="Genomic_DNA"/>
</dbReference>
<feature type="compositionally biased region" description="Polar residues" evidence="1">
    <location>
        <begin position="276"/>
        <end position="290"/>
    </location>
</feature>
<name>A0A2G5CBU0_AQUCA</name>
<gene>
    <name evidence="3" type="ORF">AQUCO_06700031v1</name>
</gene>
<dbReference type="PANTHER" id="PTHR34059:SF1">
    <property type="entry name" value="EXPRESSED PROTEIN"/>
    <property type="match status" value="1"/>
</dbReference>
<evidence type="ECO:0008006" key="5">
    <source>
        <dbReference type="Google" id="ProtNLM"/>
    </source>
</evidence>
<accession>A0A2G5CBU0</accession>
<feature type="compositionally biased region" description="Basic residues" evidence="1">
    <location>
        <begin position="482"/>
        <end position="492"/>
    </location>
</feature>
<protein>
    <recommendedName>
        <fullName evidence="5">DUF4408 domain-containing protein</fullName>
    </recommendedName>
</protein>
<feature type="compositionally biased region" description="Polar residues" evidence="1">
    <location>
        <begin position="461"/>
        <end position="473"/>
    </location>
</feature>
<feature type="compositionally biased region" description="Low complexity" evidence="1">
    <location>
        <begin position="190"/>
        <end position="203"/>
    </location>
</feature>
<evidence type="ECO:0000313" key="3">
    <source>
        <dbReference type="EMBL" id="PIA28726.1"/>
    </source>
</evidence>
<feature type="compositionally biased region" description="Basic and acidic residues" evidence="1">
    <location>
        <begin position="426"/>
        <end position="453"/>
    </location>
</feature>
<dbReference type="InterPro" id="IPR008480">
    <property type="entry name" value="DUF761_pln"/>
</dbReference>
<feature type="compositionally biased region" description="Basic and acidic residues" evidence="1">
    <location>
        <begin position="309"/>
        <end position="318"/>
    </location>
</feature>
<feature type="compositionally biased region" description="Polar residues" evidence="1">
    <location>
        <begin position="511"/>
        <end position="526"/>
    </location>
</feature>
<evidence type="ECO:0000256" key="2">
    <source>
        <dbReference type="SAM" id="Phobius"/>
    </source>
</evidence>